<evidence type="ECO:0000256" key="9">
    <source>
        <dbReference type="ARBA" id="ARBA00022833"/>
    </source>
</evidence>
<dbReference type="GO" id="GO:0006364">
    <property type="term" value="P:rRNA processing"/>
    <property type="evidence" value="ECO:0007669"/>
    <property type="project" value="UniProtKB-KW"/>
</dbReference>
<dbReference type="PANTHER" id="PTHR46986:SF1">
    <property type="entry name" value="ENDORIBONUCLEASE YBEY, CHLOROPLASTIC"/>
    <property type="match status" value="1"/>
</dbReference>
<dbReference type="GO" id="GO:0046872">
    <property type="term" value="F:metal ion binding"/>
    <property type="evidence" value="ECO:0007669"/>
    <property type="project" value="UniProtKB-KW"/>
</dbReference>
<comment type="caution">
    <text evidence="10">The sequence shown here is derived from an EMBL/GenBank/DDBJ whole genome shotgun (WGS) entry which is preliminary data.</text>
</comment>
<dbReference type="OrthoDB" id="9807740at2"/>
<reference evidence="11" key="1">
    <citation type="submission" date="2015-05" db="EMBL/GenBank/DDBJ databases">
        <title>Draft genome sequence of 'Candidatus Phytoplasma Pruni' strain CX, a plant pathogenic bacterium.</title>
        <authorList>
            <person name="Lee I.-M."/>
            <person name="Bottner-Parker K.D."/>
            <person name="Shao J."/>
            <person name="Gundersen-Rindal D.E."/>
            <person name="Zhao Y."/>
            <person name="Davis R.E."/>
        </authorList>
    </citation>
    <scope>NUCLEOTIDE SEQUENCE [LARGE SCALE GENOMIC DNA]</scope>
    <source>
        <strain evidence="11">CX</strain>
    </source>
</reference>
<evidence type="ECO:0000256" key="7">
    <source>
        <dbReference type="ARBA" id="ARBA00022759"/>
    </source>
</evidence>
<dbReference type="AlphaFoldDB" id="A0A0M1N072"/>
<evidence type="ECO:0000256" key="4">
    <source>
        <dbReference type="ARBA" id="ARBA00022552"/>
    </source>
</evidence>
<evidence type="ECO:0000256" key="3">
    <source>
        <dbReference type="ARBA" id="ARBA00022517"/>
    </source>
</evidence>
<evidence type="ECO:0000256" key="2">
    <source>
        <dbReference type="ARBA" id="ARBA00010875"/>
    </source>
</evidence>
<evidence type="ECO:0000313" key="11">
    <source>
        <dbReference type="Proteomes" id="UP000037386"/>
    </source>
</evidence>
<keyword evidence="9" id="KW-0862">Zinc</keyword>
<evidence type="ECO:0000256" key="1">
    <source>
        <dbReference type="ARBA" id="ARBA00001947"/>
    </source>
</evidence>
<dbReference type="GO" id="GO:0004519">
    <property type="term" value="F:endonuclease activity"/>
    <property type="evidence" value="ECO:0007669"/>
    <property type="project" value="UniProtKB-KW"/>
</dbReference>
<dbReference type="EMBL" id="LHCF01000004">
    <property type="protein sequence ID" value="KOR75562.1"/>
    <property type="molecule type" value="Genomic_DNA"/>
</dbReference>
<dbReference type="SUPFAM" id="SSF55486">
    <property type="entry name" value="Metalloproteases ('zincins'), catalytic domain"/>
    <property type="match status" value="1"/>
</dbReference>
<dbReference type="Proteomes" id="UP000037386">
    <property type="component" value="Unassembled WGS sequence"/>
</dbReference>
<keyword evidence="8" id="KW-0378">Hydrolase</keyword>
<sequence length="94" mass="11059">MQEMNLYYRQKDYPTDVLTFVNDANDDSLGDIIISLPKAFEQADKLNHSHQREIIFLAVHGYLHLKGYEDKTEEGLLEMIEIQNKILKEYNLDI</sequence>
<evidence type="ECO:0000313" key="10">
    <source>
        <dbReference type="EMBL" id="KOR75562.1"/>
    </source>
</evidence>
<dbReference type="PATRIC" id="fig|479893.3.peg.221"/>
<name>A0A0M1N072_9MOLU</name>
<dbReference type="Gene3D" id="3.40.390.30">
    <property type="entry name" value="Metalloproteases ('zincins'), catalytic domain"/>
    <property type="match status" value="1"/>
</dbReference>
<evidence type="ECO:0000256" key="6">
    <source>
        <dbReference type="ARBA" id="ARBA00022723"/>
    </source>
</evidence>
<keyword evidence="5" id="KW-0540">Nuclease</keyword>
<keyword evidence="6" id="KW-0479">Metal-binding</keyword>
<dbReference type="GO" id="GO:0004222">
    <property type="term" value="F:metalloendopeptidase activity"/>
    <property type="evidence" value="ECO:0007669"/>
    <property type="project" value="InterPro"/>
</dbReference>
<dbReference type="STRING" id="479893.CPX_001437"/>
<dbReference type="PANTHER" id="PTHR46986">
    <property type="entry name" value="ENDORIBONUCLEASE YBEY, CHLOROPLASTIC"/>
    <property type="match status" value="1"/>
</dbReference>
<evidence type="ECO:0000256" key="8">
    <source>
        <dbReference type="ARBA" id="ARBA00022801"/>
    </source>
</evidence>
<keyword evidence="7" id="KW-0255">Endonuclease</keyword>
<dbReference type="NCBIfam" id="TIGR00043">
    <property type="entry name" value="rRNA maturation RNase YbeY"/>
    <property type="match status" value="1"/>
</dbReference>
<keyword evidence="4" id="KW-0698">rRNA processing</keyword>
<keyword evidence="3" id="KW-0690">Ribosome biogenesis</keyword>
<accession>A0A0M1N072</accession>
<dbReference type="InterPro" id="IPR023091">
    <property type="entry name" value="MetalPrtase_cat_dom_sf_prd"/>
</dbReference>
<protein>
    <submittedName>
        <fullName evidence="10">Uncharacterized protein</fullName>
    </submittedName>
</protein>
<dbReference type="Pfam" id="PF02130">
    <property type="entry name" value="YbeY"/>
    <property type="match status" value="1"/>
</dbReference>
<organism evidence="10 11">
    <name type="scientific">Candidatus Phytoplasma pruni</name>
    <dbReference type="NCBI Taxonomy" id="479893"/>
    <lineage>
        <taxon>Bacteria</taxon>
        <taxon>Bacillati</taxon>
        <taxon>Mycoplasmatota</taxon>
        <taxon>Mollicutes</taxon>
        <taxon>Acholeplasmatales</taxon>
        <taxon>Acholeplasmataceae</taxon>
        <taxon>Candidatus Phytoplasma</taxon>
        <taxon>16SrIII (X-disease group)</taxon>
    </lineage>
</organism>
<proteinExistence type="inferred from homology"/>
<comment type="similarity">
    <text evidence="2">Belongs to the endoribonuclease YbeY family.</text>
</comment>
<dbReference type="RefSeq" id="WP_017191482.1">
    <property type="nucleotide sequence ID" value="NZ_LHCF01000004.1"/>
</dbReference>
<comment type="cofactor">
    <cofactor evidence="1">
        <name>Zn(2+)</name>
        <dbReference type="ChEBI" id="CHEBI:29105"/>
    </cofactor>
</comment>
<gene>
    <name evidence="10" type="ORF">CPX_001437</name>
</gene>
<dbReference type="InterPro" id="IPR002036">
    <property type="entry name" value="YbeY"/>
</dbReference>
<evidence type="ECO:0000256" key="5">
    <source>
        <dbReference type="ARBA" id="ARBA00022722"/>
    </source>
</evidence>